<reference evidence="1 2" key="1">
    <citation type="submission" date="2016-10" db="EMBL/GenBank/DDBJ databases">
        <authorList>
            <person name="de Groot N.N."/>
        </authorList>
    </citation>
    <scope>NUCLEOTIDE SEQUENCE [LARGE SCALE GENOMIC DNA]</scope>
    <source>
        <strain evidence="1 2">Nm146</strain>
    </source>
</reference>
<evidence type="ECO:0000313" key="2">
    <source>
        <dbReference type="Proteomes" id="UP000199561"/>
    </source>
</evidence>
<organism evidence="1 2">
    <name type="scientific">Nitrosomonas nitrosa</name>
    <dbReference type="NCBI Taxonomy" id="52442"/>
    <lineage>
        <taxon>Bacteria</taxon>
        <taxon>Pseudomonadati</taxon>
        <taxon>Pseudomonadota</taxon>
        <taxon>Betaproteobacteria</taxon>
        <taxon>Nitrosomonadales</taxon>
        <taxon>Nitrosomonadaceae</taxon>
        <taxon>Nitrosomonas</taxon>
    </lineage>
</organism>
<dbReference type="RefSeq" id="WP_143068204.1">
    <property type="nucleotide sequence ID" value="NZ_FOUF01000005.1"/>
</dbReference>
<evidence type="ECO:0000313" key="1">
    <source>
        <dbReference type="EMBL" id="SFM05195.1"/>
    </source>
</evidence>
<dbReference type="EMBL" id="FOUF01000005">
    <property type="protein sequence ID" value="SFM05195.1"/>
    <property type="molecule type" value="Genomic_DNA"/>
</dbReference>
<dbReference type="Proteomes" id="UP000199561">
    <property type="component" value="Unassembled WGS sequence"/>
</dbReference>
<name>A0A1I4MQ86_9PROT</name>
<keyword evidence="2" id="KW-1185">Reference proteome</keyword>
<dbReference type="STRING" id="52442.SAMN05421880_10536"/>
<protein>
    <submittedName>
        <fullName evidence="1">Uncharacterized protein</fullName>
    </submittedName>
</protein>
<sequence length="81" mass="9083">MLSSKIDVYFAQPELTASSNHLMGIRLLASAIAHSKILRQYSIKINATRCCYKNMLVYTVIFSIALVSQPTITLAKNNKYT</sequence>
<dbReference type="AlphaFoldDB" id="A0A1I4MQ86"/>
<gene>
    <name evidence="1" type="ORF">SAMN05421880_10536</name>
</gene>
<proteinExistence type="predicted"/>
<accession>A0A1I4MQ86</accession>